<dbReference type="PANTHER" id="PTHR43643">
    <property type="entry name" value="HISTIDINOL-PHOSPHATE AMINOTRANSFERASE 2"/>
    <property type="match status" value="1"/>
</dbReference>
<dbReference type="InterPro" id="IPR015421">
    <property type="entry name" value="PyrdxlP-dep_Trfase_major"/>
</dbReference>
<feature type="domain" description="Aminotransferase class I/classII large" evidence="6">
    <location>
        <begin position="55"/>
        <end position="381"/>
    </location>
</feature>
<keyword evidence="2 7" id="KW-0032">Aminotransferase</keyword>
<evidence type="ECO:0000256" key="5">
    <source>
        <dbReference type="SAM" id="SignalP"/>
    </source>
</evidence>
<dbReference type="GO" id="GO:0008483">
    <property type="term" value="F:transaminase activity"/>
    <property type="evidence" value="ECO:0007669"/>
    <property type="project" value="UniProtKB-KW"/>
</dbReference>
<organism evidence="7 8">
    <name type="scientific">Spirosoma profusum</name>
    <dbReference type="NCBI Taxonomy" id="2771354"/>
    <lineage>
        <taxon>Bacteria</taxon>
        <taxon>Pseudomonadati</taxon>
        <taxon>Bacteroidota</taxon>
        <taxon>Cytophagia</taxon>
        <taxon>Cytophagales</taxon>
        <taxon>Cytophagaceae</taxon>
        <taxon>Spirosoma</taxon>
    </lineage>
</organism>
<sequence length="385" mass="42316">MNFNRRNWLKSSLMISAGAVTAPSLLSHNAYCEPWLDAPELAPAMPPKGGVLKARLSANENPYGPSPKALKAISEAATDGYLYPFNYAAQLRKMISEQEGVSEEQILLAPGSGSLLVAAAMYYSYKKPGGSIISADPTYEQLMKAAVQHGSKWEKVPLTAGNYDHNLAEMEKRVGDNTSLMYINNPNNPTGVTIDPVALRAFVDRVSAKKPVFVDEAYIHYTSDPKKFSVIENVKKGQDVLVARTFSKIYGMAGLRLGYLVGQPDTLAAISKWGGGPGGLTMTTLRAGLACYTDEDFIKFSLSKGLEAREFLYNTLKTNGYTYLPSGTNFVLFPIRMKGEDFVSRMMNQSVSIRQWKFDGQYWCRVSLGTMPQMQAFADALKVVS</sequence>
<dbReference type="Gene3D" id="3.40.640.10">
    <property type="entry name" value="Type I PLP-dependent aspartate aminotransferase-like (Major domain)"/>
    <property type="match status" value="1"/>
</dbReference>
<evidence type="ECO:0000259" key="6">
    <source>
        <dbReference type="Pfam" id="PF00155"/>
    </source>
</evidence>
<keyword evidence="3" id="KW-0808">Transferase</keyword>
<dbReference type="InterPro" id="IPR004839">
    <property type="entry name" value="Aminotransferase_I/II_large"/>
</dbReference>
<dbReference type="RefSeq" id="WP_190888873.1">
    <property type="nucleotide sequence ID" value="NZ_JACWZY010000018.1"/>
</dbReference>
<keyword evidence="4" id="KW-0663">Pyridoxal phosphate</keyword>
<evidence type="ECO:0000313" key="7">
    <source>
        <dbReference type="EMBL" id="MBD2703029.1"/>
    </source>
</evidence>
<keyword evidence="5" id="KW-0732">Signal</keyword>
<keyword evidence="8" id="KW-1185">Reference proteome</keyword>
<dbReference type="SUPFAM" id="SSF53383">
    <property type="entry name" value="PLP-dependent transferases"/>
    <property type="match status" value="1"/>
</dbReference>
<feature type="chain" id="PRO_5037986034" evidence="5">
    <location>
        <begin position="23"/>
        <end position="385"/>
    </location>
</feature>
<dbReference type="InterPro" id="IPR015422">
    <property type="entry name" value="PyrdxlP-dep_Trfase_small"/>
</dbReference>
<evidence type="ECO:0000256" key="1">
    <source>
        <dbReference type="ARBA" id="ARBA00007970"/>
    </source>
</evidence>
<dbReference type="EMBL" id="JACWZY010000018">
    <property type="protein sequence ID" value="MBD2703029.1"/>
    <property type="molecule type" value="Genomic_DNA"/>
</dbReference>
<dbReference type="PROSITE" id="PS51318">
    <property type="entry name" value="TAT"/>
    <property type="match status" value="1"/>
</dbReference>
<evidence type="ECO:0000256" key="4">
    <source>
        <dbReference type="ARBA" id="ARBA00022898"/>
    </source>
</evidence>
<proteinExistence type="inferred from homology"/>
<comment type="caution">
    <text evidence="7">The sequence shown here is derived from an EMBL/GenBank/DDBJ whole genome shotgun (WGS) entry which is preliminary data.</text>
</comment>
<comment type="similarity">
    <text evidence="1">Belongs to the class-II pyridoxal-phosphate-dependent aminotransferase family. Histidinol-phosphate aminotransferase subfamily.</text>
</comment>
<gene>
    <name evidence="7" type="ORF">IC229_20450</name>
</gene>
<dbReference type="InterPro" id="IPR050106">
    <property type="entry name" value="HistidinolP_aminotransfase"/>
</dbReference>
<feature type="signal peptide" evidence="5">
    <location>
        <begin position="1"/>
        <end position="22"/>
    </location>
</feature>
<protein>
    <submittedName>
        <fullName evidence="7">Histidinol-phosphate aminotransferase family protein</fullName>
    </submittedName>
</protein>
<dbReference type="InterPro" id="IPR015424">
    <property type="entry name" value="PyrdxlP-dep_Trfase"/>
</dbReference>
<dbReference type="Pfam" id="PF00155">
    <property type="entry name" value="Aminotran_1_2"/>
    <property type="match status" value="1"/>
</dbReference>
<accession>A0A926XY95</accession>
<name>A0A926XY95_9BACT</name>
<dbReference type="AlphaFoldDB" id="A0A926XY95"/>
<evidence type="ECO:0000256" key="2">
    <source>
        <dbReference type="ARBA" id="ARBA00022576"/>
    </source>
</evidence>
<reference evidence="7" key="1">
    <citation type="submission" date="2020-09" db="EMBL/GenBank/DDBJ databases">
        <authorList>
            <person name="Kim M.K."/>
        </authorList>
    </citation>
    <scope>NUCLEOTIDE SEQUENCE</scope>
    <source>
        <strain evidence="7">BT702</strain>
    </source>
</reference>
<dbReference type="CDD" id="cd00609">
    <property type="entry name" value="AAT_like"/>
    <property type="match status" value="1"/>
</dbReference>
<evidence type="ECO:0000256" key="3">
    <source>
        <dbReference type="ARBA" id="ARBA00022679"/>
    </source>
</evidence>
<dbReference type="GO" id="GO:0030170">
    <property type="term" value="F:pyridoxal phosphate binding"/>
    <property type="evidence" value="ECO:0007669"/>
    <property type="project" value="InterPro"/>
</dbReference>
<dbReference type="Gene3D" id="3.90.1150.10">
    <property type="entry name" value="Aspartate Aminotransferase, domain 1"/>
    <property type="match status" value="1"/>
</dbReference>
<dbReference type="Proteomes" id="UP000598820">
    <property type="component" value="Unassembled WGS sequence"/>
</dbReference>
<dbReference type="PANTHER" id="PTHR43643:SF3">
    <property type="entry name" value="HISTIDINOL-PHOSPHATE AMINOTRANSFERASE"/>
    <property type="match status" value="1"/>
</dbReference>
<dbReference type="InterPro" id="IPR006311">
    <property type="entry name" value="TAT_signal"/>
</dbReference>
<evidence type="ECO:0000313" key="8">
    <source>
        <dbReference type="Proteomes" id="UP000598820"/>
    </source>
</evidence>